<evidence type="ECO:0000256" key="2">
    <source>
        <dbReference type="SAM" id="Phobius"/>
    </source>
</evidence>
<dbReference type="Gene3D" id="3.30.70.1450">
    <property type="entry name" value="Regulator of K+ conductance, C-terminal domain"/>
    <property type="match status" value="1"/>
</dbReference>
<dbReference type="InterPro" id="IPR013099">
    <property type="entry name" value="K_chnl_dom"/>
</dbReference>
<keyword evidence="2" id="KW-1133">Transmembrane helix</keyword>
<feature type="domain" description="RCK C-terminal" evidence="4">
    <location>
        <begin position="239"/>
        <end position="324"/>
    </location>
</feature>
<dbReference type="Gene3D" id="3.40.50.720">
    <property type="entry name" value="NAD(P)-binding Rossmann-like Domain"/>
    <property type="match status" value="1"/>
</dbReference>
<dbReference type="PANTHER" id="PTHR43833">
    <property type="entry name" value="POTASSIUM CHANNEL PROTEIN 2-RELATED-RELATED"/>
    <property type="match status" value="1"/>
</dbReference>
<evidence type="ECO:0000259" key="4">
    <source>
        <dbReference type="PROSITE" id="PS51202"/>
    </source>
</evidence>
<evidence type="ECO:0000313" key="6">
    <source>
        <dbReference type="Proteomes" id="UP000013307"/>
    </source>
</evidence>
<dbReference type="PROSITE" id="PS51202">
    <property type="entry name" value="RCK_C"/>
    <property type="match status" value="1"/>
</dbReference>
<dbReference type="InterPro" id="IPR003148">
    <property type="entry name" value="RCK_N"/>
</dbReference>
<organism evidence="5 6">
    <name type="scientific">Archaeoglobus sulfaticallidus PM70-1</name>
    <dbReference type="NCBI Taxonomy" id="387631"/>
    <lineage>
        <taxon>Archaea</taxon>
        <taxon>Methanobacteriati</taxon>
        <taxon>Methanobacteriota</taxon>
        <taxon>Archaeoglobi</taxon>
        <taxon>Archaeoglobales</taxon>
        <taxon>Archaeoglobaceae</taxon>
        <taxon>Archaeoglobus</taxon>
    </lineage>
</organism>
<dbReference type="SUPFAM" id="SSF51735">
    <property type="entry name" value="NAD(P)-binding Rossmann-fold domains"/>
    <property type="match status" value="1"/>
</dbReference>
<reference evidence="5 6" key="1">
    <citation type="journal article" date="2013" name="Genome Announc.">
        <title>Complete Genome Sequence of the Thermophilic and Facultatively Chemolithoautotrophic Sulfate Reducer Archaeoglobus sulfaticallidus Strain PM70-1T.</title>
        <authorList>
            <person name="Stokke R."/>
            <person name="Hocking W.P."/>
            <person name="Steinsbu B.O."/>
            <person name="Steen I.H."/>
        </authorList>
    </citation>
    <scope>NUCLEOTIDE SEQUENCE [LARGE SCALE GENOMIC DNA]</scope>
    <source>
        <strain evidence="5">PM70-1</strain>
    </source>
</reference>
<dbReference type="Pfam" id="PF02080">
    <property type="entry name" value="TrkA_C"/>
    <property type="match status" value="1"/>
</dbReference>
<dbReference type="InterPro" id="IPR036291">
    <property type="entry name" value="NAD(P)-bd_dom_sf"/>
</dbReference>
<proteinExistence type="predicted"/>
<protein>
    <submittedName>
        <fullName evidence="5">K+ transport systems, NAD-binding component</fullName>
    </submittedName>
</protein>
<dbReference type="InterPro" id="IPR050721">
    <property type="entry name" value="Trk_Ktr_HKT_K-transport"/>
</dbReference>
<comment type="subcellular location">
    <subcellularLocation>
        <location evidence="1">Cell membrane</location>
        <topology evidence="1">Multi-pass membrane protein</topology>
    </subcellularLocation>
</comment>
<dbReference type="STRING" id="387631.Asulf_02222"/>
<dbReference type="Proteomes" id="UP000013307">
    <property type="component" value="Chromosome"/>
</dbReference>
<evidence type="ECO:0000256" key="1">
    <source>
        <dbReference type="ARBA" id="ARBA00004651"/>
    </source>
</evidence>
<dbReference type="SUPFAM" id="SSF116726">
    <property type="entry name" value="TrkA C-terminal domain-like"/>
    <property type="match status" value="1"/>
</dbReference>
<dbReference type="Pfam" id="PF02254">
    <property type="entry name" value="TrkA_N"/>
    <property type="match status" value="1"/>
</dbReference>
<dbReference type="eggNOG" id="arCOG01958">
    <property type="taxonomic scope" value="Archaea"/>
</dbReference>
<dbReference type="GO" id="GO:0005886">
    <property type="term" value="C:plasma membrane"/>
    <property type="evidence" value="ECO:0007669"/>
    <property type="project" value="UniProtKB-SubCell"/>
</dbReference>
<keyword evidence="2" id="KW-0812">Transmembrane</keyword>
<evidence type="ECO:0000313" key="5">
    <source>
        <dbReference type="EMBL" id="AGK62175.1"/>
    </source>
</evidence>
<feature type="transmembrane region" description="Helical" evidence="2">
    <location>
        <begin position="7"/>
        <end position="29"/>
    </location>
</feature>
<gene>
    <name evidence="5" type="ORF">Asulf_02222</name>
</gene>
<accession>N0BP94</accession>
<dbReference type="Gene3D" id="1.10.287.70">
    <property type="match status" value="1"/>
</dbReference>
<dbReference type="InterPro" id="IPR036721">
    <property type="entry name" value="RCK_C_sf"/>
</dbReference>
<dbReference type="HOGENOM" id="CLU_050982_0_1_2"/>
<dbReference type="PANTHER" id="PTHR43833:SF9">
    <property type="entry name" value="POTASSIUM CHANNEL PROTEIN YUGO-RELATED"/>
    <property type="match status" value="1"/>
</dbReference>
<dbReference type="GeneID" id="15393854"/>
<sequence length="326" mass="36551">MRELERAIAITIILLLITIAIGTIGFTVIEGWSLFDSFYMTVITITTTGYKEVYDLSYNGRFLAIFLMFFGIGVFFYSINLIIPTIVQRRLERWRKLLEKISDHYIICGYGVMGREIAQELVKVTNKDKIVIIDENMEKVSLARENGYIAIQGDSVEEDVLERARIKHAKALIACMNDSSNAFAIMSAKEMNPNIYTMAVARTPSGVKNTKRAGADYVLSPYSDTAKKAMVILSRQSAADFLEIISKVGKRFLLEKVQLSNKNLDGKKIKDLDLRRKTGATIVAVERKGDILIPDADLSLKFGDNLYLMGSEDQLIIAGKYLSEGV</sequence>
<dbReference type="GO" id="GO:0008324">
    <property type="term" value="F:monoatomic cation transmembrane transporter activity"/>
    <property type="evidence" value="ECO:0007669"/>
    <property type="project" value="InterPro"/>
</dbReference>
<dbReference type="Pfam" id="PF07885">
    <property type="entry name" value="Ion_trans_2"/>
    <property type="match status" value="1"/>
</dbReference>
<feature type="transmembrane region" description="Helical" evidence="2">
    <location>
        <begin position="62"/>
        <end position="87"/>
    </location>
</feature>
<dbReference type="GO" id="GO:0006813">
    <property type="term" value="P:potassium ion transport"/>
    <property type="evidence" value="ECO:0007669"/>
    <property type="project" value="InterPro"/>
</dbReference>
<feature type="domain" description="RCK N-terminal" evidence="3">
    <location>
        <begin position="102"/>
        <end position="219"/>
    </location>
</feature>
<dbReference type="EMBL" id="CP005290">
    <property type="protein sequence ID" value="AGK62175.1"/>
    <property type="molecule type" value="Genomic_DNA"/>
</dbReference>
<dbReference type="SUPFAM" id="SSF81324">
    <property type="entry name" value="Voltage-gated potassium channels"/>
    <property type="match status" value="1"/>
</dbReference>
<dbReference type="RefSeq" id="WP_015591771.1">
    <property type="nucleotide sequence ID" value="NC_021169.1"/>
</dbReference>
<name>N0BP94_9EURY</name>
<evidence type="ECO:0000259" key="3">
    <source>
        <dbReference type="PROSITE" id="PS51201"/>
    </source>
</evidence>
<keyword evidence="2" id="KW-0472">Membrane</keyword>
<dbReference type="InterPro" id="IPR006037">
    <property type="entry name" value="RCK_C"/>
</dbReference>
<dbReference type="AlphaFoldDB" id="N0BP94"/>
<dbReference type="PROSITE" id="PS51201">
    <property type="entry name" value="RCK_N"/>
    <property type="match status" value="1"/>
</dbReference>
<dbReference type="OrthoDB" id="43518at2157"/>
<dbReference type="KEGG" id="ast:Asulf_02222"/>
<keyword evidence="6" id="KW-1185">Reference proteome</keyword>